<dbReference type="EMBL" id="BEXD01004403">
    <property type="protein sequence ID" value="GBC10630.1"/>
    <property type="molecule type" value="Genomic_DNA"/>
</dbReference>
<keyword evidence="3" id="KW-1185">Reference proteome</keyword>
<dbReference type="SUPFAM" id="SSF53098">
    <property type="entry name" value="Ribonuclease H-like"/>
    <property type="match status" value="1"/>
</dbReference>
<proteinExistence type="predicted"/>
<evidence type="ECO:0000313" key="2">
    <source>
        <dbReference type="EMBL" id="GBC10630.1"/>
    </source>
</evidence>
<comment type="caution">
    <text evidence="2">The sequence shown here is derived from an EMBL/GenBank/DDBJ whole genome shotgun (WGS) entry which is preliminary data.</text>
</comment>
<dbReference type="InterPro" id="IPR012337">
    <property type="entry name" value="RNaseH-like_sf"/>
</dbReference>
<dbReference type="InterPro" id="IPR036397">
    <property type="entry name" value="RNaseH_sf"/>
</dbReference>
<evidence type="ECO:0008006" key="4">
    <source>
        <dbReference type="Google" id="ProtNLM"/>
    </source>
</evidence>
<feature type="compositionally biased region" description="Basic residues" evidence="1">
    <location>
        <begin position="490"/>
        <end position="504"/>
    </location>
</feature>
<evidence type="ECO:0000256" key="1">
    <source>
        <dbReference type="SAM" id="MobiDB-lite"/>
    </source>
</evidence>
<dbReference type="GO" id="GO:0003676">
    <property type="term" value="F:nucleic acid binding"/>
    <property type="evidence" value="ECO:0007669"/>
    <property type="project" value="InterPro"/>
</dbReference>
<dbReference type="Gene3D" id="3.30.420.10">
    <property type="entry name" value="Ribonuclease H-like superfamily/Ribonuclease H"/>
    <property type="match status" value="1"/>
</dbReference>
<feature type="region of interest" description="Disordered" evidence="1">
    <location>
        <begin position="490"/>
        <end position="519"/>
    </location>
</feature>
<dbReference type="Proteomes" id="UP000247702">
    <property type="component" value="Unassembled WGS sequence"/>
</dbReference>
<evidence type="ECO:0000313" key="3">
    <source>
        <dbReference type="Proteomes" id="UP000247702"/>
    </source>
</evidence>
<protein>
    <recommendedName>
        <fullName evidence="4">RNase H type-1 domain-containing protein</fullName>
    </recommendedName>
</protein>
<accession>A0A2Z6SIB8</accession>
<gene>
    <name evidence="2" type="ORF">RclHR1_00980007</name>
</gene>
<dbReference type="AlphaFoldDB" id="A0A2Z6SIB8"/>
<name>A0A2Z6SIB8_9GLOM</name>
<sequence length="519" mass="60006">MYFQHYIPVLCSSRSSSYSSARDPVTLPDSIKYLLPANIVHFSSFLLPHNYNYTCIVSTRTLKLLKLSTHKKLLNSYNLVIPSVYSRLYYIPTKPLHTYKYLSYNFMLLQYNKGAFSNNSPITSNSISTFSNNESTSCPSNISLITHTIALFQVPWDLDGCKFIMPPQRQQYKQLCHTVWKLIKFLHQYKSINVSLHKVKAHSNDQYNDEADRLAKLVHQSTEPMLINTQFFSDRLMNIIWNGISHVDKNICKWCSTPISAKNFNRLIGSSTYKDVPDLILAKIIDWEVTTFWINHNPYSSPTSEKLSKILSHRIKAVTFMLPTGSIQQRNYPKLYPTSPIFCPSCQIQEDTNCHFGLCTSHQQSCITIMESHHLFLISLLTQNSITSSPAAISSSVNSCRIFQLPLYFSTHQALSPDHPCYLLFYNYIPLEIAKLFNSFINKTKLRKSLLLKFLLFLFKDFKKQIWNVHASALKNWESTHLNITSKSKRSYKSKFGKNSRRTSTHQVHTTDITRRRPS</sequence>
<reference evidence="2 3" key="1">
    <citation type="submission" date="2017-11" db="EMBL/GenBank/DDBJ databases">
        <title>The genome of Rhizophagus clarus HR1 reveals common genetic basis of auxotrophy among arbuscular mycorrhizal fungi.</title>
        <authorList>
            <person name="Kobayashi Y."/>
        </authorList>
    </citation>
    <scope>NUCLEOTIDE SEQUENCE [LARGE SCALE GENOMIC DNA]</scope>
    <source>
        <strain evidence="2 3">HR1</strain>
    </source>
</reference>
<organism evidence="2 3">
    <name type="scientific">Rhizophagus clarus</name>
    <dbReference type="NCBI Taxonomy" id="94130"/>
    <lineage>
        <taxon>Eukaryota</taxon>
        <taxon>Fungi</taxon>
        <taxon>Fungi incertae sedis</taxon>
        <taxon>Mucoromycota</taxon>
        <taxon>Glomeromycotina</taxon>
        <taxon>Glomeromycetes</taxon>
        <taxon>Glomerales</taxon>
        <taxon>Glomeraceae</taxon>
        <taxon>Rhizophagus</taxon>
    </lineage>
</organism>